<dbReference type="STRING" id="1794912.AXX12_16745"/>
<evidence type="ECO:0000313" key="1">
    <source>
        <dbReference type="EMBL" id="KYZ77912.1"/>
    </source>
</evidence>
<organism evidence="1 2">
    <name type="scientific">Anaerosporomusa subterranea</name>
    <dbReference type="NCBI Taxonomy" id="1794912"/>
    <lineage>
        <taxon>Bacteria</taxon>
        <taxon>Bacillati</taxon>
        <taxon>Bacillota</taxon>
        <taxon>Negativicutes</taxon>
        <taxon>Acetonemataceae</taxon>
        <taxon>Anaerosporomusa</taxon>
    </lineage>
</organism>
<reference evidence="1 2" key="1">
    <citation type="submission" date="2016-02" db="EMBL/GenBank/DDBJ databases">
        <title>Anaerosporomusa subterraneum gen. nov., sp. nov., a spore-forming obligate anaerobe isolated from saprolite.</title>
        <authorList>
            <person name="Choi J.K."/>
            <person name="Shah M."/>
            <person name="Yee N."/>
        </authorList>
    </citation>
    <scope>NUCLEOTIDE SEQUENCE [LARGE SCALE GENOMIC DNA]</scope>
    <source>
        <strain evidence="1 2">RU4</strain>
    </source>
</reference>
<dbReference type="RefSeq" id="WP_066237372.1">
    <property type="nucleotide sequence ID" value="NZ_LSGP01000005.1"/>
</dbReference>
<proteinExistence type="predicted"/>
<dbReference type="Proteomes" id="UP000076268">
    <property type="component" value="Unassembled WGS sequence"/>
</dbReference>
<dbReference type="EMBL" id="LSGP01000005">
    <property type="protein sequence ID" value="KYZ77912.1"/>
    <property type="molecule type" value="Genomic_DNA"/>
</dbReference>
<gene>
    <name evidence="1" type="ORF">AXX12_16745</name>
</gene>
<keyword evidence="2" id="KW-1185">Reference proteome</keyword>
<comment type="caution">
    <text evidence="1">The sequence shown here is derived from an EMBL/GenBank/DDBJ whole genome shotgun (WGS) entry which is preliminary data.</text>
</comment>
<name>A0A154BVF2_ANASB</name>
<dbReference type="OrthoDB" id="1629499at2"/>
<protein>
    <submittedName>
        <fullName evidence="1">Uncharacterized protein</fullName>
    </submittedName>
</protein>
<accession>A0A154BVF2</accession>
<sequence>MSKAKIKRGLSDQDMVGKWQETATFEHGIEEPPMLKPTQPAKKESFFSTELQEKVAKNLLEIKLSLFQQGILDYDIKVSRDDNKVILTAVPTTRKTGGK</sequence>
<dbReference type="AlphaFoldDB" id="A0A154BVF2"/>
<evidence type="ECO:0000313" key="2">
    <source>
        <dbReference type="Proteomes" id="UP000076268"/>
    </source>
</evidence>